<organism evidence="2 3">
    <name type="scientific">Nocardia jiangsuensis</name>
    <dbReference type="NCBI Taxonomy" id="1691563"/>
    <lineage>
        <taxon>Bacteria</taxon>
        <taxon>Bacillati</taxon>
        <taxon>Actinomycetota</taxon>
        <taxon>Actinomycetes</taxon>
        <taxon>Mycobacteriales</taxon>
        <taxon>Nocardiaceae</taxon>
        <taxon>Nocardia</taxon>
    </lineage>
</organism>
<gene>
    <name evidence="2" type="ORF">ACFO0B_10715</name>
</gene>
<dbReference type="InterPro" id="IPR036514">
    <property type="entry name" value="SGNH_hydro_sf"/>
</dbReference>
<keyword evidence="3" id="KW-1185">Reference proteome</keyword>
<sequence length="200" mass="20798">MSAALVALGDSFVEGRGDDAPGGGYRGWVPRLGGQLGLRPATVRNLGQHGATTGAVVEHQLPRAFAARAGLYGVVCGVNDLVSDFHPVRFERNLRTLFSTLRASGATVVTANYPDIPARLPVPPGMRTLLRERFAFANAVLGEVTGDTGALLLDLAGDPAWARPEMWTADGLHPAPLGHHTFAVAAAGAIADRTATTVAA</sequence>
<dbReference type="EC" id="3.1.-.-" evidence="2"/>
<dbReference type="RefSeq" id="WP_378612229.1">
    <property type="nucleotide sequence ID" value="NZ_JBHSAX010000009.1"/>
</dbReference>
<evidence type="ECO:0000313" key="2">
    <source>
        <dbReference type="EMBL" id="MFC3962456.1"/>
    </source>
</evidence>
<keyword evidence="2" id="KW-0378">Hydrolase</keyword>
<dbReference type="SUPFAM" id="SSF52266">
    <property type="entry name" value="SGNH hydrolase"/>
    <property type="match status" value="1"/>
</dbReference>
<protein>
    <submittedName>
        <fullName evidence="2">SGNH/GDSL hydrolase family protein</fullName>
        <ecNumber evidence="2">3.1.-.-</ecNumber>
    </submittedName>
</protein>
<dbReference type="GO" id="GO:0016787">
    <property type="term" value="F:hydrolase activity"/>
    <property type="evidence" value="ECO:0007669"/>
    <property type="project" value="UniProtKB-KW"/>
</dbReference>
<name>A0ABV8DR63_9NOCA</name>
<evidence type="ECO:0000259" key="1">
    <source>
        <dbReference type="Pfam" id="PF13472"/>
    </source>
</evidence>
<dbReference type="InterPro" id="IPR013830">
    <property type="entry name" value="SGNH_hydro"/>
</dbReference>
<evidence type="ECO:0000313" key="3">
    <source>
        <dbReference type="Proteomes" id="UP001595696"/>
    </source>
</evidence>
<dbReference type="Proteomes" id="UP001595696">
    <property type="component" value="Unassembled WGS sequence"/>
</dbReference>
<dbReference type="Gene3D" id="3.40.50.1110">
    <property type="entry name" value="SGNH hydrolase"/>
    <property type="match status" value="1"/>
</dbReference>
<comment type="caution">
    <text evidence="2">The sequence shown here is derived from an EMBL/GenBank/DDBJ whole genome shotgun (WGS) entry which is preliminary data.</text>
</comment>
<dbReference type="PANTHER" id="PTHR43784:SF2">
    <property type="entry name" value="GDSL-LIKE LIPASE_ACYLHYDROLASE, PUTATIVE (AFU_ORTHOLOGUE AFUA_2G00820)-RELATED"/>
    <property type="match status" value="1"/>
</dbReference>
<proteinExistence type="predicted"/>
<accession>A0ABV8DR63</accession>
<reference evidence="3" key="1">
    <citation type="journal article" date="2019" name="Int. J. Syst. Evol. Microbiol.">
        <title>The Global Catalogue of Microorganisms (GCM) 10K type strain sequencing project: providing services to taxonomists for standard genome sequencing and annotation.</title>
        <authorList>
            <consortium name="The Broad Institute Genomics Platform"/>
            <consortium name="The Broad Institute Genome Sequencing Center for Infectious Disease"/>
            <person name="Wu L."/>
            <person name="Ma J."/>
        </authorList>
    </citation>
    <scope>NUCLEOTIDE SEQUENCE [LARGE SCALE GENOMIC DNA]</scope>
    <source>
        <strain evidence="3">CGMCC 4.7330</strain>
    </source>
</reference>
<dbReference type="InterPro" id="IPR053140">
    <property type="entry name" value="GDSL_Rv0518-like"/>
</dbReference>
<dbReference type="EMBL" id="JBHSAX010000009">
    <property type="protein sequence ID" value="MFC3962456.1"/>
    <property type="molecule type" value="Genomic_DNA"/>
</dbReference>
<feature type="domain" description="SGNH hydrolase-type esterase" evidence="1">
    <location>
        <begin position="7"/>
        <end position="179"/>
    </location>
</feature>
<dbReference type="PANTHER" id="PTHR43784">
    <property type="entry name" value="GDSL-LIKE LIPASE/ACYLHYDROLASE, PUTATIVE (AFU_ORTHOLOGUE AFUA_2G00820)-RELATED"/>
    <property type="match status" value="1"/>
</dbReference>
<dbReference type="CDD" id="cd01832">
    <property type="entry name" value="SGNH_hydrolase_like_1"/>
    <property type="match status" value="1"/>
</dbReference>
<dbReference type="Pfam" id="PF13472">
    <property type="entry name" value="Lipase_GDSL_2"/>
    <property type="match status" value="1"/>
</dbReference>